<name>A0A1S2CKY6_AERSO</name>
<gene>
    <name evidence="1" type="ORF">BJD16_20635</name>
</gene>
<accession>A0A1S2CKY6</accession>
<evidence type="ECO:0000313" key="2">
    <source>
        <dbReference type="Proteomes" id="UP000179934"/>
    </source>
</evidence>
<dbReference type="EMBL" id="MKFU01000047">
    <property type="protein sequence ID" value="OHY89394.1"/>
    <property type="molecule type" value="Genomic_DNA"/>
</dbReference>
<sequence length="97" mass="11594">MPRCWQIANYLERESKFIPISTLADLFGTTSKLIYSDIDYLQQKGLTFDSRRYQTGRVWRKEIKLTSDIPVLEEKKMRVGVEDVWRELLRKKRPVLT</sequence>
<dbReference type="InterPro" id="IPR036390">
    <property type="entry name" value="WH_DNA-bd_sf"/>
</dbReference>
<protein>
    <submittedName>
        <fullName evidence="1">Uncharacterized protein</fullName>
    </submittedName>
</protein>
<comment type="caution">
    <text evidence="1">The sequence shown here is derived from an EMBL/GenBank/DDBJ whole genome shotgun (WGS) entry which is preliminary data.</text>
</comment>
<dbReference type="Proteomes" id="UP000179934">
    <property type="component" value="Unassembled WGS sequence"/>
</dbReference>
<organism evidence="1 2">
    <name type="scientific">Aeromonas sobria</name>
    <dbReference type="NCBI Taxonomy" id="646"/>
    <lineage>
        <taxon>Bacteria</taxon>
        <taxon>Pseudomonadati</taxon>
        <taxon>Pseudomonadota</taxon>
        <taxon>Gammaproteobacteria</taxon>
        <taxon>Aeromonadales</taxon>
        <taxon>Aeromonadaceae</taxon>
        <taxon>Aeromonas</taxon>
    </lineage>
</organism>
<evidence type="ECO:0000313" key="1">
    <source>
        <dbReference type="EMBL" id="OHY89394.1"/>
    </source>
</evidence>
<dbReference type="Gene3D" id="1.10.10.10">
    <property type="entry name" value="Winged helix-like DNA-binding domain superfamily/Winged helix DNA-binding domain"/>
    <property type="match status" value="1"/>
</dbReference>
<dbReference type="InterPro" id="IPR036388">
    <property type="entry name" value="WH-like_DNA-bd_sf"/>
</dbReference>
<dbReference type="SUPFAM" id="SSF46785">
    <property type="entry name" value="Winged helix' DNA-binding domain"/>
    <property type="match status" value="1"/>
</dbReference>
<dbReference type="AlphaFoldDB" id="A0A1S2CKY6"/>
<reference evidence="1 2" key="1">
    <citation type="submission" date="2016-09" db="EMBL/GenBank/DDBJ databases">
        <title>Draft Genome Sequence of Aeromonas sobria Strain 08005, Isolated from Sick Rana catesbeiana.</title>
        <authorList>
            <person name="Yang Q."/>
        </authorList>
    </citation>
    <scope>NUCLEOTIDE SEQUENCE [LARGE SCALE GENOMIC DNA]</scope>
    <source>
        <strain evidence="1 2">08005</strain>
    </source>
</reference>
<proteinExistence type="predicted"/>